<accession>A0A0A9F2M8</accession>
<reference evidence="1" key="1">
    <citation type="submission" date="2014-09" db="EMBL/GenBank/DDBJ databases">
        <authorList>
            <person name="Magalhaes I.L.F."/>
            <person name="Oliveira U."/>
            <person name="Santos F.R."/>
            <person name="Vidigal T.H.D.A."/>
            <person name="Brescovit A.D."/>
            <person name="Santos A.J."/>
        </authorList>
    </citation>
    <scope>NUCLEOTIDE SEQUENCE</scope>
    <source>
        <tissue evidence="1">Shoot tissue taken approximately 20 cm above the soil surface</tissue>
    </source>
</reference>
<name>A0A0A9F2M8_ARUDO</name>
<dbReference type="AlphaFoldDB" id="A0A0A9F2M8"/>
<protein>
    <submittedName>
        <fullName evidence="1">Uncharacterized protein</fullName>
    </submittedName>
</protein>
<dbReference type="EMBL" id="GBRH01191329">
    <property type="protein sequence ID" value="JAE06567.1"/>
    <property type="molecule type" value="Transcribed_RNA"/>
</dbReference>
<sequence length="25" mass="2923">MLSGSYHLNLKYQHIECKHNDASSF</sequence>
<reference evidence="1" key="2">
    <citation type="journal article" date="2015" name="Data Brief">
        <title>Shoot transcriptome of the giant reed, Arundo donax.</title>
        <authorList>
            <person name="Barrero R.A."/>
            <person name="Guerrero F.D."/>
            <person name="Moolhuijzen P."/>
            <person name="Goolsby J.A."/>
            <person name="Tidwell J."/>
            <person name="Bellgard S.E."/>
            <person name="Bellgard M.I."/>
        </authorList>
    </citation>
    <scope>NUCLEOTIDE SEQUENCE</scope>
    <source>
        <tissue evidence="1">Shoot tissue taken approximately 20 cm above the soil surface</tissue>
    </source>
</reference>
<organism evidence="1">
    <name type="scientific">Arundo donax</name>
    <name type="common">Giant reed</name>
    <name type="synonym">Donax arundinaceus</name>
    <dbReference type="NCBI Taxonomy" id="35708"/>
    <lineage>
        <taxon>Eukaryota</taxon>
        <taxon>Viridiplantae</taxon>
        <taxon>Streptophyta</taxon>
        <taxon>Embryophyta</taxon>
        <taxon>Tracheophyta</taxon>
        <taxon>Spermatophyta</taxon>
        <taxon>Magnoliopsida</taxon>
        <taxon>Liliopsida</taxon>
        <taxon>Poales</taxon>
        <taxon>Poaceae</taxon>
        <taxon>PACMAD clade</taxon>
        <taxon>Arundinoideae</taxon>
        <taxon>Arundineae</taxon>
        <taxon>Arundo</taxon>
    </lineage>
</organism>
<evidence type="ECO:0000313" key="1">
    <source>
        <dbReference type="EMBL" id="JAE06567.1"/>
    </source>
</evidence>
<proteinExistence type="predicted"/>